<protein>
    <recommendedName>
        <fullName evidence="3">Lipoprotein</fullName>
    </recommendedName>
</protein>
<evidence type="ECO:0008006" key="3">
    <source>
        <dbReference type="Google" id="ProtNLM"/>
    </source>
</evidence>
<dbReference type="PROSITE" id="PS51257">
    <property type="entry name" value="PROKAR_LIPOPROTEIN"/>
    <property type="match status" value="1"/>
</dbReference>
<name>F3ZUK1_9BACE</name>
<sequence length="141" mass="16237">MKKINLFIGICILGTSLVLGSCKQKQMIQYRDIEADKVELLNQRIVEKNIKSIEEIAQLYRPKDSDAEGNYSYEVITSEKNKYQLITIKEEGLNDDSLYGILTVITLEETGLNTWNAISIKEAYKCWPNRGHQEWGPEFCN</sequence>
<dbReference type="Proteomes" id="UP000018439">
    <property type="component" value="Chromosome"/>
</dbReference>
<dbReference type="AlphaFoldDB" id="F3ZUK1"/>
<reference evidence="1 2" key="1">
    <citation type="journal article" date="2011" name="Stand. Genomic Sci.">
        <title>Non-contiguous finished genome sequence of Bacteroides coprosuis type strain (PC139).</title>
        <authorList>
            <person name="Land M."/>
            <person name="Held B."/>
            <person name="Gronow S."/>
            <person name="Abt B."/>
            <person name="Lucas S."/>
            <person name="Del Rio T.G."/>
            <person name="Nolan M."/>
            <person name="Tice H."/>
            <person name="Cheng J.F."/>
            <person name="Pitluck S."/>
            <person name="Liolios K."/>
            <person name="Pagani I."/>
            <person name="Ivanova N."/>
            <person name="Mavromatis K."/>
            <person name="Mikhailova N."/>
            <person name="Pati A."/>
            <person name="Tapia R."/>
            <person name="Han C."/>
            <person name="Goodwin L."/>
            <person name="Chen A."/>
            <person name="Palaniappan K."/>
            <person name="Hauser L."/>
            <person name="Brambilla E.M."/>
            <person name="Rohde M."/>
            <person name="Goker M."/>
            <person name="Detter J.C."/>
            <person name="Woyke T."/>
            <person name="Bristow J."/>
            <person name="Eisen J.A."/>
            <person name="Markowitz V."/>
            <person name="Hugenholtz P."/>
            <person name="Kyrpides N.C."/>
            <person name="Klenk H.P."/>
            <person name="Lapidus A."/>
        </authorList>
    </citation>
    <scope>NUCLEOTIDE SEQUENCE</scope>
    <source>
        <strain evidence="1 2">DSM 18011</strain>
    </source>
</reference>
<evidence type="ECO:0000313" key="1">
    <source>
        <dbReference type="EMBL" id="EGJ71166.1"/>
    </source>
</evidence>
<organism evidence="1 2">
    <name type="scientific">Bacteroides coprosuis DSM 18011</name>
    <dbReference type="NCBI Taxonomy" id="679937"/>
    <lineage>
        <taxon>Bacteria</taxon>
        <taxon>Pseudomonadati</taxon>
        <taxon>Bacteroidota</taxon>
        <taxon>Bacteroidia</taxon>
        <taxon>Bacteroidales</taxon>
        <taxon>Bacteroidaceae</taxon>
        <taxon>Bacteroides</taxon>
    </lineage>
</organism>
<dbReference type="EMBL" id="CM001167">
    <property type="protein sequence ID" value="EGJ71166.1"/>
    <property type="molecule type" value="Genomic_DNA"/>
</dbReference>
<proteinExistence type="predicted"/>
<evidence type="ECO:0000313" key="2">
    <source>
        <dbReference type="Proteomes" id="UP000018439"/>
    </source>
</evidence>
<keyword evidence="2" id="KW-1185">Reference proteome</keyword>
<dbReference type="STRING" id="679937.Bcop_0959"/>
<dbReference type="HOGENOM" id="CLU_1821511_0_0_10"/>
<dbReference type="OrthoDB" id="9806939at2"/>
<dbReference type="eggNOG" id="ENOG503179Z">
    <property type="taxonomic scope" value="Bacteria"/>
</dbReference>
<accession>F3ZUK1</accession>
<gene>
    <name evidence="1" type="ORF">Bcop_0959</name>
</gene>